<protein>
    <submittedName>
        <fullName evidence="3">Uncharacterized protein</fullName>
    </submittedName>
</protein>
<dbReference type="AlphaFoldDB" id="A0A4U8Z7M8"/>
<keyword evidence="2" id="KW-0472">Membrane</keyword>
<proteinExistence type="predicted"/>
<keyword evidence="2" id="KW-0812">Transmembrane</keyword>
<dbReference type="RefSeq" id="WP_134493391.1">
    <property type="nucleotide sequence ID" value="NZ_CP139087.1"/>
</dbReference>
<evidence type="ECO:0000256" key="1">
    <source>
        <dbReference type="SAM" id="MobiDB-lite"/>
    </source>
</evidence>
<dbReference type="Proteomes" id="UP000294360">
    <property type="component" value="Plasmid 3"/>
</dbReference>
<accession>A0A4U8Z7M8</accession>
<dbReference type="KEGG" id="mtun:MTUNDRAET4_0142.2"/>
<feature type="transmembrane region" description="Helical" evidence="2">
    <location>
        <begin position="68"/>
        <end position="87"/>
    </location>
</feature>
<organism evidence="3 4">
    <name type="scientific">Methylocella tundrae</name>
    <dbReference type="NCBI Taxonomy" id="227605"/>
    <lineage>
        <taxon>Bacteria</taxon>
        <taxon>Pseudomonadati</taxon>
        <taxon>Pseudomonadota</taxon>
        <taxon>Alphaproteobacteria</taxon>
        <taxon>Hyphomicrobiales</taxon>
        <taxon>Beijerinckiaceae</taxon>
        <taxon>Methylocella</taxon>
    </lineage>
</organism>
<evidence type="ECO:0000256" key="2">
    <source>
        <dbReference type="SAM" id="Phobius"/>
    </source>
</evidence>
<reference evidence="3 4" key="1">
    <citation type="submission" date="2019-03" db="EMBL/GenBank/DDBJ databases">
        <authorList>
            <person name="Kox A.R. M."/>
        </authorList>
    </citation>
    <scope>NUCLEOTIDE SEQUENCE [LARGE SCALE GENOMIC DNA]</scope>
    <source>
        <strain evidence="3">MTUNDRAET4 annotated genome</strain>
        <plasmid evidence="4">3</plasmid>
    </source>
</reference>
<geneLocation type="plasmid" evidence="3 4">
    <name>3</name>
</geneLocation>
<gene>
    <name evidence="3" type="ORF">MTUNDRAET4_0142</name>
</gene>
<sequence>MAEEVAEKAKTEDQNAESVRFHFDVHLHLTVDPSRQLYPDPRLTGAPLAGYLPAGGHGSNANTGGGRGLLSIFVICGLLGFVGVFAYKAGGGGAGTRSVVASRGSEPYTPPVERRLAAAQQPAVLRELEEAPRVTPPPGAAPAGAPSGPRVFGLN</sequence>
<dbReference type="EMBL" id="LR536452">
    <property type="protein sequence ID" value="VFU17603.1"/>
    <property type="molecule type" value="Genomic_DNA"/>
</dbReference>
<evidence type="ECO:0000313" key="3">
    <source>
        <dbReference type="EMBL" id="VFU17603.1"/>
    </source>
</evidence>
<feature type="region of interest" description="Disordered" evidence="1">
    <location>
        <begin position="128"/>
        <end position="155"/>
    </location>
</feature>
<keyword evidence="3" id="KW-0614">Plasmid</keyword>
<evidence type="ECO:0000313" key="4">
    <source>
        <dbReference type="Proteomes" id="UP000294360"/>
    </source>
</evidence>
<name>A0A4U8Z7M8_METTU</name>
<keyword evidence="2" id="KW-1133">Transmembrane helix</keyword>